<sequence length="327" mass="36552">MVREVSVRVYYGGATEEELYGCPDLPQLLSAFHKISSVSLRSLPGSSMSLISCIPEPTVVTDVCLDISDVTVDSVLSSLMAFPAMESLELRGVSSWSSEGLGGAGRSTTRFAALRRFDMDSDILNDPDLLEHIMPQETFANVECLILEDAEVSSQEHVWCLDQLFRKWDTTLKDLQLRKSPEKFGYGASITLPAALESLSFDLSLHGYRDASSRDGISFFARALENHCRAGRTLKSLNVRVDIDDAENALPRGRMVRRFDEIVSAPELGVQHLEWRMHSSRMGDVNRTYGRSGYWVNRNVFPDINKYFLTEEGNRVFGTTAHVLVLS</sequence>
<evidence type="ECO:0008006" key="3">
    <source>
        <dbReference type="Google" id="ProtNLM"/>
    </source>
</evidence>
<protein>
    <recommendedName>
        <fullName evidence="3">F-box domain-containing protein</fullName>
    </recommendedName>
</protein>
<gene>
    <name evidence="1" type="ORF">CYLTODRAFT_447360</name>
</gene>
<evidence type="ECO:0000313" key="1">
    <source>
        <dbReference type="EMBL" id="KIY62173.1"/>
    </source>
</evidence>
<dbReference type="AlphaFoldDB" id="A0A0D7AUZ1"/>
<dbReference type="Proteomes" id="UP000054007">
    <property type="component" value="Unassembled WGS sequence"/>
</dbReference>
<reference evidence="1 2" key="1">
    <citation type="journal article" date="2015" name="Fungal Genet. Biol.">
        <title>Evolution of novel wood decay mechanisms in Agaricales revealed by the genome sequences of Fistulina hepatica and Cylindrobasidium torrendii.</title>
        <authorList>
            <person name="Floudas D."/>
            <person name="Held B.W."/>
            <person name="Riley R."/>
            <person name="Nagy L.G."/>
            <person name="Koehler G."/>
            <person name="Ransdell A.S."/>
            <person name="Younus H."/>
            <person name="Chow J."/>
            <person name="Chiniquy J."/>
            <person name="Lipzen A."/>
            <person name="Tritt A."/>
            <person name="Sun H."/>
            <person name="Haridas S."/>
            <person name="LaButti K."/>
            <person name="Ohm R.A."/>
            <person name="Kues U."/>
            <person name="Blanchette R.A."/>
            <person name="Grigoriev I.V."/>
            <person name="Minto R.E."/>
            <person name="Hibbett D.S."/>
        </authorList>
    </citation>
    <scope>NUCLEOTIDE SEQUENCE [LARGE SCALE GENOMIC DNA]</scope>
    <source>
        <strain evidence="1 2">FP15055 ss-10</strain>
    </source>
</reference>
<evidence type="ECO:0000313" key="2">
    <source>
        <dbReference type="Proteomes" id="UP000054007"/>
    </source>
</evidence>
<keyword evidence="2" id="KW-1185">Reference proteome</keyword>
<name>A0A0D7AUZ1_9AGAR</name>
<accession>A0A0D7AUZ1</accession>
<proteinExistence type="predicted"/>
<organism evidence="1 2">
    <name type="scientific">Cylindrobasidium torrendii FP15055 ss-10</name>
    <dbReference type="NCBI Taxonomy" id="1314674"/>
    <lineage>
        <taxon>Eukaryota</taxon>
        <taxon>Fungi</taxon>
        <taxon>Dikarya</taxon>
        <taxon>Basidiomycota</taxon>
        <taxon>Agaricomycotina</taxon>
        <taxon>Agaricomycetes</taxon>
        <taxon>Agaricomycetidae</taxon>
        <taxon>Agaricales</taxon>
        <taxon>Marasmiineae</taxon>
        <taxon>Physalacriaceae</taxon>
        <taxon>Cylindrobasidium</taxon>
    </lineage>
</organism>
<dbReference type="EMBL" id="KN880816">
    <property type="protein sequence ID" value="KIY62173.1"/>
    <property type="molecule type" value="Genomic_DNA"/>
</dbReference>